<dbReference type="OrthoDB" id="1742185at2759"/>
<evidence type="ECO:0000256" key="1">
    <source>
        <dbReference type="ARBA" id="ARBA00004245"/>
    </source>
</evidence>
<organism evidence="4 6">
    <name type="scientific">Digitaria exilis</name>
    <dbReference type="NCBI Taxonomy" id="1010633"/>
    <lineage>
        <taxon>Eukaryota</taxon>
        <taxon>Viridiplantae</taxon>
        <taxon>Streptophyta</taxon>
        <taxon>Embryophyta</taxon>
        <taxon>Tracheophyta</taxon>
        <taxon>Spermatophyta</taxon>
        <taxon>Magnoliopsida</taxon>
        <taxon>Liliopsida</taxon>
        <taxon>Poales</taxon>
        <taxon>Poaceae</taxon>
        <taxon>PACMAD clade</taxon>
        <taxon>Panicoideae</taxon>
        <taxon>Panicodae</taxon>
        <taxon>Paniceae</taxon>
        <taxon>Anthephorinae</taxon>
        <taxon>Digitaria</taxon>
    </lineage>
</organism>
<feature type="domain" description="HP" evidence="3">
    <location>
        <begin position="1"/>
        <end position="39"/>
    </location>
</feature>
<evidence type="ECO:0000313" key="6">
    <source>
        <dbReference type="Proteomes" id="UP000636709"/>
    </source>
</evidence>
<dbReference type="InterPro" id="IPR036886">
    <property type="entry name" value="Villin_headpiece_dom_sf"/>
</dbReference>
<dbReference type="EMBL" id="JACEFO010001603">
    <property type="protein sequence ID" value="KAF8733141.1"/>
    <property type="molecule type" value="Genomic_DNA"/>
</dbReference>
<dbReference type="PROSITE" id="PS51089">
    <property type="entry name" value="HP"/>
    <property type="match status" value="1"/>
</dbReference>
<dbReference type="SMART" id="SM00153">
    <property type="entry name" value="VHP"/>
    <property type="match status" value="1"/>
</dbReference>
<evidence type="ECO:0000313" key="5">
    <source>
        <dbReference type="EMBL" id="KAF8733141.1"/>
    </source>
</evidence>
<name>A0A835EN40_9POAL</name>
<comment type="subcellular location">
    <subcellularLocation>
        <location evidence="1">Cytoplasm</location>
        <location evidence="1">Cytoskeleton</location>
    </subcellularLocation>
</comment>
<keyword evidence="2" id="KW-0206">Cytoskeleton</keyword>
<dbReference type="GO" id="GO:0005856">
    <property type="term" value="C:cytoskeleton"/>
    <property type="evidence" value="ECO:0007669"/>
    <property type="project" value="UniProtKB-SubCell"/>
</dbReference>
<keyword evidence="2" id="KW-0963">Cytoplasm</keyword>
<accession>A0A835EN40</accession>
<dbReference type="InterPro" id="IPR003128">
    <property type="entry name" value="Villin_headpiece"/>
</dbReference>
<evidence type="ECO:0000313" key="4">
    <source>
        <dbReference type="EMBL" id="KAF8698177.1"/>
    </source>
</evidence>
<protein>
    <recommendedName>
        <fullName evidence="3">HP domain-containing protein</fullName>
    </recommendedName>
</protein>
<comment type="caution">
    <text evidence="4">The sequence shown here is derived from an EMBL/GenBank/DDBJ whole genome shotgun (WGS) entry which is preliminary data.</text>
</comment>
<keyword evidence="6" id="KW-1185">Reference proteome</keyword>
<dbReference type="GO" id="GO:0003779">
    <property type="term" value="F:actin binding"/>
    <property type="evidence" value="ECO:0007669"/>
    <property type="project" value="InterPro"/>
</dbReference>
<dbReference type="Gene3D" id="1.10.950.10">
    <property type="entry name" value="Villin headpiece domain"/>
    <property type="match status" value="1"/>
</dbReference>
<dbReference type="GO" id="GO:0007010">
    <property type="term" value="P:cytoskeleton organization"/>
    <property type="evidence" value="ECO:0007669"/>
    <property type="project" value="InterPro"/>
</dbReference>
<dbReference type="Pfam" id="PF02209">
    <property type="entry name" value="VHP"/>
    <property type="match status" value="1"/>
</dbReference>
<proteinExistence type="predicted"/>
<reference evidence="4" key="1">
    <citation type="submission" date="2020-07" db="EMBL/GenBank/DDBJ databases">
        <title>Genome sequence and genetic diversity analysis of an under-domesticated orphan crop, white fonio (Digitaria exilis).</title>
        <authorList>
            <person name="Bennetzen J.L."/>
            <person name="Chen S."/>
            <person name="Ma X."/>
            <person name="Wang X."/>
            <person name="Yssel A.E.J."/>
            <person name="Chaluvadi S.R."/>
            <person name="Johnson M."/>
            <person name="Gangashetty P."/>
            <person name="Hamidou F."/>
            <person name="Sanogo M.D."/>
            <person name="Zwaenepoel A."/>
            <person name="Wallace J."/>
            <person name="Van De Peer Y."/>
            <person name="Van Deynze A."/>
        </authorList>
    </citation>
    <scope>NUCLEOTIDE SEQUENCE</scope>
    <source>
        <tissue evidence="4">Leaves</tissue>
    </source>
</reference>
<dbReference type="AlphaFoldDB" id="A0A835EN40"/>
<gene>
    <name evidence="5" type="ORF">HU200_015514</name>
    <name evidence="4" type="ORF">HU200_035695</name>
</gene>
<evidence type="ECO:0000256" key="2">
    <source>
        <dbReference type="ARBA" id="ARBA00023212"/>
    </source>
</evidence>
<dbReference type="Proteomes" id="UP000636709">
    <property type="component" value="Unassembled WGS sequence"/>
</dbReference>
<dbReference type="SUPFAM" id="SSF47050">
    <property type="entry name" value="VHP, Villin headpiece domain"/>
    <property type="match status" value="1"/>
</dbReference>
<evidence type="ECO:0000259" key="3">
    <source>
        <dbReference type="PROSITE" id="PS51089"/>
    </source>
</evidence>
<dbReference type="EMBL" id="JACEFO010001866">
    <property type="protein sequence ID" value="KAF8698177.1"/>
    <property type="molecule type" value="Genomic_DNA"/>
</dbReference>
<sequence>MQTYLSSAEFKEKFGMTKEAFSKLPKWKQNRLKIALQLF</sequence>